<gene>
    <name evidence="1" type="ORF">TrVE_jg7721</name>
</gene>
<organism evidence="1 2">
    <name type="scientific">Triparma verrucosa</name>
    <dbReference type="NCBI Taxonomy" id="1606542"/>
    <lineage>
        <taxon>Eukaryota</taxon>
        <taxon>Sar</taxon>
        <taxon>Stramenopiles</taxon>
        <taxon>Ochrophyta</taxon>
        <taxon>Bolidophyceae</taxon>
        <taxon>Parmales</taxon>
        <taxon>Triparmaceae</taxon>
        <taxon>Triparma</taxon>
    </lineage>
</organism>
<evidence type="ECO:0000313" key="2">
    <source>
        <dbReference type="Proteomes" id="UP001165160"/>
    </source>
</evidence>
<dbReference type="AlphaFoldDB" id="A0A9W7B565"/>
<protein>
    <submittedName>
        <fullName evidence="1">Uncharacterized protein</fullName>
    </submittedName>
</protein>
<comment type="caution">
    <text evidence="1">The sequence shown here is derived from an EMBL/GenBank/DDBJ whole genome shotgun (WGS) entry which is preliminary data.</text>
</comment>
<sequence length="306" mass="34423">MFPARSPFIRPSTRLGVQTIDLNIKLPPPHEEESSLISHHISLHLNQSWYPHPSHTLISSQVSTLYLDLRNKGVHDLNELMTTISEDLTDKGGMTQTDIFDGSFVNSWDVGNIFSDYIMYRIGDEEVGCNTKFEGLERVGRVVVGVDEVLTKYGNEFERQNFLRRVMEGEVEGEEVNGVLRGTLRRWNREEEGRVEKGGKKKDREDGIVITEEEISTLKPLSSACGVGDSNSLSALYSLVLPSESENIDAYESMWDIVKVVYGEEATRNGMKGCREETGEEEWGVFEARSAVVRALAWADWIGVGM</sequence>
<accession>A0A9W7B565</accession>
<dbReference type="EMBL" id="BRXX01000035">
    <property type="protein sequence ID" value="GMH84266.1"/>
    <property type="molecule type" value="Genomic_DNA"/>
</dbReference>
<reference evidence="2" key="1">
    <citation type="journal article" date="2023" name="Commun. Biol.">
        <title>Genome analysis of Parmales, the sister group of diatoms, reveals the evolutionary specialization of diatoms from phago-mixotrophs to photoautotrophs.</title>
        <authorList>
            <person name="Ban H."/>
            <person name="Sato S."/>
            <person name="Yoshikawa S."/>
            <person name="Yamada K."/>
            <person name="Nakamura Y."/>
            <person name="Ichinomiya M."/>
            <person name="Sato N."/>
            <person name="Blanc-Mathieu R."/>
            <person name="Endo H."/>
            <person name="Kuwata A."/>
            <person name="Ogata H."/>
        </authorList>
    </citation>
    <scope>NUCLEOTIDE SEQUENCE [LARGE SCALE GENOMIC DNA]</scope>
    <source>
        <strain evidence="2">NIES 3699</strain>
    </source>
</reference>
<evidence type="ECO:0000313" key="1">
    <source>
        <dbReference type="EMBL" id="GMH84266.1"/>
    </source>
</evidence>
<name>A0A9W7B565_9STRA</name>
<keyword evidence="2" id="KW-1185">Reference proteome</keyword>
<dbReference type="Proteomes" id="UP001165160">
    <property type="component" value="Unassembled WGS sequence"/>
</dbReference>
<proteinExistence type="predicted"/>